<dbReference type="SUPFAM" id="SSF53850">
    <property type="entry name" value="Periplasmic binding protein-like II"/>
    <property type="match status" value="1"/>
</dbReference>
<feature type="transmembrane region" description="Helical" evidence="9">
    <location>
        <begin position="387"/>
        <end position="407"/>
    </location>
</feature>
<keyword evidence="4 9" id="KW-0812">Transmembrane</keyword>
<comment type="caution">
    <text evidence="11">The sequence shown here is derived from an EMBL/GenBank/DDBJ whole genome shotgun (WGS) entry which is preliminary data.</text>
</comment>
<gene>
    <name evidence="11" type="ORF">JTE90_013955</name>
</gene>
<evidence type="ECO:0000313" key="11">
    <source>
        <dbReference type="EMBL" id="KAG8182024.1"/>
    </source>
</evidence>
<feature type="transmembrane region" description="Helical" evidence="9">
    <location>
        <begin position="116"/>
        <end position="147"/>
    </location>
</feature>
<keyword evidence="3" id="KW-1003">Cell membrane</keyword>
<dbReference type="Pfam" id="PF00060">
    <property type="entry name" value="Lig_chan"/>
    <property type="match status" value="1"/>
</dbReference>
<feature type="domain" description="Ionotropic glutamate receptor C-terminal" evidence="10">
    <location>
        <begin position="124"/>
        <end position="398"/>
    </location>
</feature>
<dbReference type="Gene3D" id="3.40.190.10">
    <property type="entry name" value="Periplasmic binding protein-like II"/>
    <property type="match status" value="1"/>
</dbReference>
<keyword evidence="6 9" id="KW-0472">Membrane</keyword>
<feature type="transmembrane region" description="Helical" evidence="9">
    <location>
        <begin position="199"/>
        <end position="221"/>
    </location>
</feature>
<keyword evidence="7" id="KW-0675">Receptor</keyword>
<dbReference type="EMBL" id="JAFNEN010000483">
    <property type="protein sequence ID" value="KAG8182024.1"/>
    <property type="molecule type" value="Genomic_DNA"/>
</dbReference>
<dbReference type="PANTHER" id="PTHR42643">
    <property type="entry name" value="IONOTROPIC RECEPTOR 20A-RELATED"/>
    <property type="match status" value="1"/>
</dbReference>
<accession>A0AAV6UDE4</accession>
<comment type="subcellular location">
    <subcellularLocation>
        <location evidence="1">Cell membrane</location>
        <topology evidence="1">Multi-pass membrane protein</topology>
    </subcellularLocation>
</comment>
<name>A0AAV6UDE4_9ARAC</name>
<reference evidence="11 12" key="1">
    <citation type="journal article" date="2022" name="Nat. Ecol. Evol.">
        <title>A masculinizing supergene underlies an exaggerated male reproductive morph in a spider.</title>
        <authorList>
            <person name="Hendrickx F."/>
            <person name="De Corte Z."/>
            <person name="Sonet G."/>
            <person name="Van Belleghem S.M."/>
            <person name="Kostlbacher S."/>
            <person name="Vangestel C."/>
        </authorList>
    </citation>
    <scope>NUCLEOTIDE SEQUENCE [LARGE SCALE GENOMIC DNA]</scope>
    <source>
        <strain evidence="11">W744_W776</strain>
    </source>
</reference>
<evidence type="ECO:0000256" key="2">
    <source>
        <dbReference type="ARBA" id="ARBA00008685"/>
    </source>
</evidence>
<keyword evidence="8" id="KW-0325">Glycoprotein</keyword>
<evidence type="ECO:0000256" key="7">
    <source>
        <dbReference type="ARBA" id="ARBA00023170"/>
    </source>
</evidence>
<evidence type="ECO:0000256" key="8">
    <source>
        <dbReference type="ARBA" id="ARBA00023180"/>
    </source>
</evidence>
<dbReference type="GO" id="GO:0005886">
    <property type="term" value="C:plasma membrane"/>
    <property type="evidence" value="ECO:0007669"/>
    <property type="project" value="UniProtKB-SubCell"/>
</dbReference>
<feature type="transmembrane region" description="Helical" evidence="9">
    <location>
        <begin position="159"/>
        <end position="178"/>
    </location>
</feature>
<organism evidence="11 12">
    <name type="scientific">Oedothorax gibbosus</name>
    <dbReference type="NCBI Taxonomy" id="931172"/>
    <lineage>
        <taxon>Eukaryota</taxon>
        <taxon>Metazoa</taxon>
        <taxon>Ecdysozoa</taxon>
        <taxon>Arthropoda</taxon>
        <taxon>Chelicerata</taxon>
        <taxon>Arachnida</taxon>
        <taxon>Araneae</taxon>
        <taxon>Araneomorphae</taxon>
        <taxon>Entelegynae</taxon>
        <taxon>Araneoidea</taxon>
        <taxon>Linyphiidae</taxon>
        <taxon>Erigoninae</taxon>
        <taxon>Oedothorax</taxon>
    </lineage>
</organism>
<evidence type="ECO:0000256" key="1">
    <source>
        <dbReference type="ARBA" id="ARBA00004651"/>
    </source>
</evidence>
<evidence type="ECO:0000256" key="6">
    <source>
        <dbReference type="ARBA" id="ARBA00023136"/>
    </source>
</evidence>
<evidence type="ECO:0000313" key="12">
    <source>
        <dbReference type="Proteomes" id="UP000827092"/>
    </source>
</evidence>
<protein>
    <recommendedName>
        <fullName evidence="10">Ionotropic glutamate receptor C-terminal domain-containing protein</fullName>
    </recommendedName>
</protein>
<sequence length="430" mass="48454">MNVPLFEINAAPWSPWIIYGAGNDSSIRGVAIEIYEAMRKRNIFNYVIQKKGLYGGGLVNGKFTGLVGSMVANQTDVGGPLFMSEERARAVQYSSAIDYCKIGIMSGMVPANKNPFLVFGIFSFQVWILILLSIFLSAGAACFIYSILPSYHQKKTVEAFLRFLWMFEASLLGKEFGINSRFFLRHIWNAPSFKLLQGMWIMSCLVLTYTYQGTIISTYAADKMKPKYENFDDLMADPQVIIGSHENSYPLLCLNKLANTTYDDIYKRVQRNILKPFSDLPTLDAVEEGRTVYVFDFGYCKYLVGEWFRKTGKCGMRVTPVDYCATSVGIVNRKGLPEDVLEKLNDGIMRFFEAALPHRFFMETLLFYDICTSHAPSATKPLTLSDLLGAFTVLVSGLVMALLCLILEIKINHRKLIQTQGDSAVDLEDK</sequence>
<comment type="similarity">
    <text evidence="2">Belongs to the glutamate-gated ion channel (TC 1.A.10.1) family.</text>
</comment>
<dbReference type="InterPro" id="IPR001320">
    <property type="entry name" value="Iontro_rcpt_C"/>
</dbReference>
<dbReference type="GO" id="GO:0050906">
    <property type="term" value="P:detection of stimulus involved in sensory perception"/>
    <property type="evidence" value="ECO:0007669"/>
    <property type="project" value="UniProtKB-ARBA"/>
</dbReference>
<dbReference type="Gene3D" id="1.10.287.70">
    <property type="match status" value="1"/>
</dbReference>
<evidence type="ECO:0000256" key="5">
    <source>
        <dbReference type="ARBA" id="ARBA00022989"/>
    </source>
</evidence>
<evidence type="ECO:0000256" key="9">
    <source>
        <dbReference type="SAM" id="Phobius"/>
    </source>
</evidence>
<dbReference type="InterPro" id="IPR052192">
    <property type="entry name" value="Insect_Ionotropic_Sensory_Rcpt"/>
</dbReference>
<keyword evidence="12" id="KW-1185">Reference proteome</keyword>
<evidence type="ECO:0000256" key="4">
    <source>
        <dbReference type="ARBA" id="ARBA00022692"/>
    </source>
</evidence>
<dbReference type="AlphaFoldDB" id="A0AAV6UDE4"/>
<dbReference type="GO" id="GO:0015276">
    <property type="term" value="F:ligand-gated monoatomic ion channel activity"/>
    <property type="evidence" value="ECO:0007669"/>
    <property type="project" value="InterPro"/>
</dbReference>
<evidence type="ECO:0000259" key="10">
    <source>
        <dbReference type="Pfam" id="PF00060"/>
    </source>
</evidence>
<dbReference type="Proteomes" id="UP000827092">
    <property type="component" value="Unassembled WGS sequence"/>
</dbReference>
<dbReference type="PANTHER" id="PTHR42643:SF24">
    <property type="entry name" value="IONOTROPIC RECEPTOR 60A"/>
    <property type="match status" value="1"/>
</dbReference>
<proteinExistence type="inferred from homology"/>
<evidence type="ECO:0000256" key="3">
    <source>
        <dbReference type="ARBA" id="ARBA00022475"/>
    </source>
</evidence>
<keyword evidence="5 9" id="KW-1133">Transmembrane helix</keyword>